<dbReference type="GeneID" id="23612240"/>
<dbReference type="EMBL" id="QOKY01000185">
    <property type="protein sequence ID" value="RMZ53918.1"/>
    <property type="molecule type" value="Genomic_DNA"/>
</dbReference>
<dbReference type="InterPro" id="IPR036045">
    <property type="entry name" value="Sec1-like_sf"/>
</dbReference>
<name>A0A087SPD6_AUXPR</name>
<dbReference type="AlphaFoldDB" id="A0A087SPD6"/>
<dbReference type="Gene3D" id="3.40.50.1910">
    <property type="match status" value="1"/>
</dbReference>
<organism evidence="3 5">
    <name type="scientific">Auxenochlorella protothecoides</name>
    <name type="common">Green microalga</name>
    <name type="synonym">Chlorella protothecoides</name>
    <dbReference type="NCBI Taxonomy" id="3075"/>
    <lineage>
        <taxon>Eukaryota</taxon>
        <taxon>Viridiplantae</taxon>
        <taxon>Chlorophyta</taxon>
        <taxon>core chlorophytes</taxon>
        <taxon>Trebouxiophyceae</taxon>
        <taxon>Chlorellales</taxon>
        <taxon>Chlorellaceae</taxon>
        <taxon>Auxenochlorella</taxon>
    </lineage>
</organism>
<dbReference type="Pfam" id="PF00995">
    <property type="entry name" value="Sec1"/>
    <property type="match status" value="1"/>
</dbReference>
<reference evidence="4" key="4">
    <citation type="submission" date="2018-10" db="EMBL/GenBank/DDBJ databases">
        <authorList>
            <person name="Hovde B."/>
            <person name="Zhang X."/>
        </authorList>
    </citation>
    <scope>NUCLEOTIDE SEQUENCE [LARGE SCALE GENOMIC DNA]</scope>
    <source>
        <strain evidence="4">UTEX 25</strain>
    </source>
</reference>
<reference evidence="3 5" key="1">
    <citation type="journal article" date="2014" name="BMC Genomics">
        <title>Oil accumulation mechanisms of the oleaginous microalga Chlorella protothecoides revealed through its genome, transcriptomes, and proteomes.</title>
        <authorList>
            <person name="Gao C."/>
            <person name="Wang Y."/>
            <person name="Shen Y."/>
            <person name="Yan D."/>
            <person name="He X."/>
            <person name="Dai J."/>
            <person name="Wu Q."/>
        </authorList>
    </citation>
    <scope>NUCLEOTIDE SEQUENCE [LARGE SCALE GENOMIC DNA]</scope>
    <source>
        <strain evidence="3 5">0710</strain>
    </source>
</reference>
<sequence length="635" mass="67935">MALNIRQKQADAVVRMLHLNSSPQSTGRGGEDLYKVLILDAATQDVLAPLLRVKDLRRHGVTLHLTLDSNRQPIPDVPAVYFVAPGPHSTARIVADLAASLYDSYHLNFSTQLPRKELEALAEGAAREGSAARVARVHDQYLQYIALEAGLFSLGLPATYVDLNDPSAQDAQIQGAVGLVVERLFCVLASTGTVPIIRCPRGGAAEHVASLLDARIREALHQRGSVFADGAGAAGAGLAASLHRPLLAIFDRNFELSVMLQHAWTYKPLVHDVLGMRLNRVTLAAPGGAPGAGTHVPKTFEVDDSDFFWSAHGREQFPKIAEQVEAELARYRAAVDELNRSAGSNVLDAAADPADLMAGNTKHLMSAINSLPELTERKRSIDKHTNLATHLLGAIKERGLDQYYALEEELTAGKEHVEAVLKHLQGSQGTVTDRLRLALVWLLTCPTAPLEAECERVETALAAAGADVRAWAYARRMRRMNLTGKSQSSAALADGRGVFGGAAQAQLTTLLGSSFGQGLSSLTKGVKNLLAGEQQAAVTVAVEALMEGRPNPDVDGYAYFDPKAPIGSGPRPQGPFKQAIVFMVGGGNFLEAESLQCWASRAQPTPKHVVYGATELLSPETMLEQLSALAVRGGL</sequence>
<proteinExistence type="inferred from homology"/>
<evidence type="ECO:0000313" key="2">
    <source>
        <dbReference type="EMBL" id="JAT73311.1"/>
    </source>
</evidence>
<keyword evidence="5" id="KW-1185">Reference proteome</keyword>
<dbReference type="eggNOG" id="KOG1301">
    <property type="taxonomic scope" value="Eukaryota"/>
</dbReference>
<evidence type="ECO:0000313" key="5">
    <source>
        <dbReference type="Proteomes" id="UP000028924"/>
    </source>
</evidence>
<dbReference type="Gene3D" id="1.25.40.60">
    <property type="match status" value="1"/>
</dbReference>
<dbReference type="Proteomes" id="UP000279271">
    <property type="component" value="Unassembled WGS sequence"/>
</dbReference>
<comment type="similarity">
    <text evidence="1">Belongs to the STXBP/unc-18/SEC1 family.</text>
</comment>
<dbReference type="EMBL" id="GDKF01005311">
    <property type="protein sequence ID" value="JAT73311.1"/>
    <property type="molecule type" value="Transcribed_RNA"/>
</dbReference>
<dbReference type="Gene3D" id="3.40.50.2060">
    <property type="match status" value="1"/>
</dbReference>
<dbReference type="InterPro" id="IPR001619">
    <property type="entry name" value="Sec1-like"/>
</dbReference>
<evidence type="ECO:0000313" key="4">
    <source>
        <dbReference type="EMBL" id="RMZ53918.1"/>
    </source>
</evidence>
<dbReference type="InterPro" id="IPR027482">
    <property type="entry name" value="Sec1-like_dom2"/>
</dbReference>
<reference evidence="4" key="5">
    <citation type="submission" date="2018-11" db="EMBL/GenBank/DDBJ databases">
        <title>Characterization of plant carbon substrate utilization by Auxenochlorella protothecoides.</title>
        <authorList>
            <person name="Vogler B.W."/>
            <person name="Starkenburg S.R."/>
            <person name="Sudasinghe N."/>
            <person name="Schambach J.Y."/>
            <person name="Rollin J.A."/>
            <person name="Pattathil S."/>
            <person name="Barry A.N."/>
        </authorList>
    </citation>
    <scope>NUCLEOTIDE SEQUENCE [LARGE SCALE GENOMIC DNA]</scope>
    <source>
        <strain evidence="4">UTEX 25</strain>
    </source>
</reference>
<accession>A0A087SPD6</accession>
<protein>
    <submittedName>
        <fullName evidence="3">SEC1 family transport protein SLY1</fullName>
    </submittedName>
</protein>
<dbReference type="InterPro" id="IPR043154">
    <property type="entry name" value="Sec-1-like_dom1"/>
</dbReference>
<dbReference type="OrthoDB" id="10251230at2759"/>
<dbReference type="RefSeq" id="XP_011400573.1">
    <property type="nucleotide sequence ID" value="XM_011402271.1"/>
</dbReference>
<dbReference type="GO" id="GO:0016192">
    <property type="term" value="P:vesicle-mediated transport"/>
    <property type="evidence" value="ECO:0007669"/>
    <property type="project" value="InterPro"/>
</dbReference>
<dbReference type="Gene3D" id="3.90.830.10">
    <property type="entry name" value="Syntaxin Binding Protein 1, Chain A, domain 2"/>
    <property type="match status" value="1"/>
</dbReference>
<dbReference type="InterPro" id="IPR043127">
    <property type="entry name" value="Sec-1-like_dom3a"/>
</dbReference>
<evidence type="ECO:0000256" key="1">
    <source>
        <dbReference type="ARBA" id="ARBA00009884"/>
    </source>
</evidence>
<dbReference type="KEGG" id="apro:F751_0849"/>
<reference evidence="6" key="3">
    <citation type="journal article" date="2018" name="Algal Res.">
        <title>Characterization of plant carbon substrate utilization by Auxenochlorella protothecoides.</title>
        <authorList>
            <person name="Vogler B.W."/>
            <person name="Starkenburg S.R."/>
            <person name="Sudasinghe N."/>
            <person name="Schambach J.Y."/>
            <person name="Rollin J.A."/>
            <person name="Pattathil S."/>
            <person name="Barry A.N."/>
        </authorList>
    </citation>
    <scope>NUCLEOTIDE SEQUENCE [LARGE SCALE GENOMIC DNA]</scope>
    <source>
        <strain evidence="6">UTEX 25</strain>
    </source>
</reference>
<dbReference type="SUPFAM" id="SSF56815">
    <property type="entry name" value="Sec1/munc18-like (SM) proteins"/>
    <property type="match status" value="1"/>
</dbReference>
<dbReference type="PANTHER" id="PTHR11679">
    <property type="entry name" value="VESICLE PROTEIN SORTING-ASSOCIATED"/>
    <property type="match status" value="1"/>
</dbReference>
<dbReference type="EMBL" id="KL662152">
    <property type="protein sequence ID" value="KFM27590.1"/>
    <property type="molecule type" value="Genomic_DNA"/>
</dbReference>
<reference evidence="2" key="2">
    <citation type="submission" date="2015-08" db="EMBL/GenBank/DDBJ databases">
        <authorList>
            <person name="Babu N.S."/>
            <person name="Beckwith C.J."/>
            <person name="Beseler K.G."/>
            <person name="Brison A."/>
            <person name="Carone J.V."/>
            <person name="Caskin T.P."/>
            <person name="Diamond M."/>
            <person name="Durham M.E."/>
            <person name="Foxe J.M."/>
            <person name="Go M."/>
            <person name="Henderson B.A."/>
            <person name="Jones I.B."/>
            <person name="McGettigan J.A."/>
            <person name="Micheletti S.J."/>
            <person name="Nasrallah M.E."/>
            <person name="Ortiz D."/>
            <person name="Piller C.R."/>
            <person name="Privatt S.R."/>
            <person name="Schneider S.L."/>
            <person name="Sharp S."/>
            <person name="Smith T.C."/>
            <person name="Stanton J.D."/>
            <person name="Ullery H.E."/>
            <person name="Wilson R.J."/>
            <person name="Serrano M.G."/>
            <person name="Buck G."/>
            <person name="Lee V."/>
            <person name="Wang Y."/>
            <person name="Carvalho R."/>
            <person name="Voegtly L."/>
            <person name="Shi R."/>
            <person name="Duckworth R."/>
            <person name="Johnson A."/>
            <person name="Loviza R."/>
            <person name="Walstead R."/>
            <person name="Shah Z."/>
            <person name="Kiflezghi M."/>
            <person name="Wade K."/>
            <person name="Ball S.L."/>
            <person name="Bradley K.W."/>
            <person name="Asai D.J."/>
            <person name="Bowman C.A."/>
            <person name="Russell D.A."/>
            <person name="Pope W.H."/>
            <person name="Jacobs-Sera D."/>
            <person name="Hendrix R.W."/>
            <person name="Hatfull G.F."/>
        </authorList>
    </citation>
    <scope>NUCLEOTIDE SEQUENCE</scope>
</reference>
<gene>
    <name evidence="4" type="ORF">APUTEX25_004943</name>
    <name evidence="3" type="ORF">F751_0849</name>
    <name evidence="2" type="ORF">g.13684</name>
</gene>
<evidence type="ECO:0000313" key="3">
    <source>
        <dbReference type="EMBL" id="KFM27590.1"/>
    </source>
</evidence>
<evidence type="ECO:0000313" key="6">
    <source>
        <dbReference type="Proteomes" id="UP000279271"/>
    </source>
</evidence>
<dbReference type="STRING" id="3075.A0A087SPD6"/>
<dbReference type="PIRSF" id="PIRSF005715">
    <property type="entry name" value="VPS45_Sec1"/>
    <property type="match status" value="1"/>
</dbReference>
<dbReference type="Proteomes" id="UP000028924">
    <property type="component" value="Unassembled WGS sequence"/>
</dbReference>